<dbReference type="InterPro" id="IPR003593">
    <property type="entry name" value="AAA+_ATPase"/>
</dbReference>
<dbReference type="GO" id="GO:0006865">
    <property type="term" value="P:amino acid transport"/>
    <property type="evidence" value="ECO:0007669"/>
    <property type="project" value="UniProtKB-KW"/>
</dbReference>
<proteinExistence type="inferred from homology"/>
<evidence type="ECO:0000313" key="14">
    <source>
        <dbReference type="Proteomes" id="UP000587396"/>
    </source>
</evidence>
<dbReference type="PANTHER" id="PTHR43166">
    <property type="entry name" value="AMINO ACID IMPORT ATP-BINDING PROTEIN"/>
    <property type="match status" value="1"/>
</dbReference>
<dbReference type="GO" id="GO:0005886">
    <property type="term" value="C:plasma membrane"/>
    <property type="evidence" value="ECO:0007669"/>
    <property type="project" value="UniProtKB-ARBA"/>
</dbReference>
<reference evidence="13 14" key="1">
    <citation type="submission" date="2020-08" db="EMBL/GenBank/DDBJ databases">
        <authorList>
            <person name="Liu C."/>
            <person name="Sun Q."/>
        </authorList>
    </citation>
    <scope>NUCLEOTIDE SEQUENCE [LARGE SCALE GENOMIC DNA]</scope>
    <source>
        <strain evidence="13 14">N22</strain>
    </source>
</reference>
<feature type="domain" description="ABC transporter" evidence="12">
    <location>
        <begin position="2"/>
        <end position="242"/>
    </location>
</feature>
<keyword evidence="5 13" id="KW-0067">ATP-binding</keyword>
<evidence type="ECO:0000256" key="5">
    <source>
        <dbReference type="ARBA" id="ARBA00022840"/>
    </source>
</evidence>
<keyword evidence="6" id="KW-1278">Translocase</keyword>
<dbReference type="FunFam" id="3.40.50.300:FF:000056">
    <property type="entry name" value="Cell division ATP-binding protein FtsE"/>
    <property type="match status" value="1"/>
</dbReference>
<name>A0A842JMA0_9ACTN</name>
<evidence type="ECO:0000256" key="6">
    <source>
        <dbReference type="ARBA" id="ARBA00022967"/>
    </source>
</evidence>
<dbReference type="InterPro" id="IPR027417">
    <property type="entry name" value="P-loop_NTPase"/>
</dbReference>
<keyword evidence="8" id="KW-0472">Membrane</keyword>
<keyword evidence="14" id="KW-1185">Reference proteome</keyword>
<keyword evidence="3" id="KW-1003">Cell membrane</keyword>
<comment type="caution">
    <text evidence="13">The sequence shown here is derived from an EMBL/GenBank/DDBJ whole genome shotgun (WGS) entry which is preliminary data.</text>
</comment>
<evidence type="ECO:0000313" key="13">
    <source>
        <dbReference type="EMBL" id="MBC2890330.1"/>
    </source>
</evidence>
<gene>
    <name evidence="13" type="ORF">H7313_13410</name>
</gene>
<dbReference type="Gene3D" id="3.40.50.300">
    <property type="entry name" value="P-loop containing nucleotide triphosphate hydrolases"/>
    <property type="match status" value="1"/>
</dbReference>
<comment type="similarity">
    <text evidence="1">Belongs to the ABC transporter superfamily.</text>
</comment>
<dbReference type="InterPro" id="IPR003439">
    <property type="entry name" value="ABC_transporter-like_ATP-bd"/>
</dbReference>
<keyword evidence="2" id="KW-0813">Transport</keyword>
<organism evidence="13 14">
    <name type="scientific">Gordonibacter massiliensis</name>
    <name type="common">ex Traore et al. 2017</name>
    <dbReference type="NCBI Taxonomy" id="1841863"/>
    <lineage>
        <taxon>Bacteria</taxon>
        <taxon>Bacillati</taxon>
        <taxon>Actinomycetota</taxon>
        <taxon>Coriobacteriia</taxon>
        <taxon>Eggerthellales</taxon>
        <taxon>Eggerthellaceae</taxon>
        <taxon>Gordonibacter</taxon>
    </lineage>
</organism>
<evidence type="ECO:0000256" key="3">
    <source>
        <dbReference type="ARBA" id="ARBA00022475"/>
    </source>
</evidence>
<dbReference type="Pfam" id="PF00005">
    <property type="entry name" value="ABC_tran"/>
    <property type="match status" value="1"/>
</dbReference>
<dbReference type="GO" id="GO:0005524">
    <property type="term" value="F:ATP binding"/>
    <property type="evidence" value="ECO:0007669"/>
    <property type="project" value="UniProtKB-KW"/>
</dbReference>
<dbReference type="InterPro" id="IPR050086">
    <property type="entry name" value="MetN_ABC_transporter-like"/>
</dbReference>
<evidence type="ECO:0000256" key="4">
    <source>
        <dbReference type="ARBA" id="ARBA00022741"/>
    </source>
</evidence>
<protein>
    <submittedName>
        <fullName evidence="13">ATP-binding cassette domain-containing protein</fullName>
    </submittedName>
</protein>
<dbReference type="PROSITE" id="PS00211">
    <property type="entry name" value="ABC_TRANSPORTER_1"/>
    <property type="match status" value="1"/>
</dbReference>
<comment type="subunit">
    <text evidence="10">Homodimer. Forms a membrane-associated complex with FtsX.</text>
</comment>
<dbReference type="PANTHER" id="PTHR43166:SF30">
    <property type="entry name" value="METHIONINE IMPORT ATP-BINDING PROTEIN METN"/>
    <property type="match status" value="1"/>
</dbReference>
<evidence type="ECO:0000256" key="1">
    <source>
        <dbReference type="ARBA" id="ARBA00005417"/>
    </source>
</evidence>
<dbReference type="EMBL" id="JACMSE010000012">
    <property type="protein sequence ID" value="MBC2890330.1"/>
    <property type="molecule type" value="Genomic_DNA"/>
</dbReference>
<dbReference type="InterPro" id="IPR017871">
    <property type="entry name" value="ABC_transporter-like_CS"/>
</dbReference>
<dbReference type="SMART" id="SM00382">
    <property type="entry name" value="AAA"/>
    <property type="match status" value="1"/>
</dbReference>
<dbReference type="InterPro" id="IPR041701">
    <property type="entry name" value="MetN_ABC"/>
</dbReference>
<dbReference type="SUPFAM" id="SSF52540">
    <property type="entry name" value="P-loop containing nucleoside triphosphate hydrolases"/>
    <property type="match status" value="1"/>
</dbReference>
<dbReference type="PROSITE" id="PS50893">
    <property type="entry name" value="ABC_TRANSPORTER_2"/>
    <property type="match status" value="1"/>
</dbReference>
<dbReference type="CDD" id="cd03258">
    <property type="entry name" value="ABC_MetN_methionine_transporter"/>
    <property type="match status" value="1"/>
</dbReference>
<evidence type="ECO:0000256" key="10">
    <source>
        <dbReference type="ARBA" id="ARBA00063837"/>
    </source>
</evidence>
<accession>A0A842JMA0</accession>
<dbReference type="GO" id="GO:0016887">
    <property type="term" value="F:ATP hydrolysis activity"/>
    <property type="evidence" value="ECO:0007669"/>
    <property type="project" value="InterPro"/>
</dbReference>
<evidence type="ECO:0000259" key="12">
    <source>
        <dbReference type="PROSITE" id="PS50893"/>
    </source>
</evidence>
<dbReference type="Proteomes" id="UP000587396">
    <property type="component" value="Unassembled WGS sequence"/>
</dbReference>
<keyword evidence="7" id="KW-0029">Amino-acid transport</keyword>
<feature type="region of interest" description="Disordered" evidence="11">
    <location>
        <begin position="248"/>
        <end position="267"/>
    </location>
</feature>
<comment type="function">
    <text evidence="9">Part of the ABC transporter FtsEX involved in cellular division. Has ATPase activity.</text>
</comment>
<keyword evidence="4" id="KW-0547">Nucleotide-binding</keyword>
<evidence type="ECO:0000256" key="9">
    <source>
        <dbReference type="ARBA" id="ARBA00054718"/>
    </source>
</evidence>
<feature type="compositionally biased region" description="Basic and acidic residues" evidence="11">
    <location>
        <begin position="252"/>
        <end position="267"/>
    </location>
</feature>
<evidence type="ECO:0000256" key="8">
    <source>
        <dbReference type="ARBA" id="ARBA00023136"/>
    </source>
</evidence>
<dbReference type="AlphaFoldDB" id="A0A842JMA0"/>
<evidence type="ECO:0000256" key="7">
    <source>
        <dbReference type="ARBA" id="ARBA00022970"/>
    </source>
</evidence>
<evidence type="ECO:0000256" key="2">
    <source>
        <dbReference type="ARBA" id="ARBA00022448"/>
    </source>
</evidence>
<sequence length="294" mass="31749">MIQLEHLNKTYDGAAGAAHHALSDVSLTIEDGDVFGIIGASGAGKSTLVRCINLLERPTAGRVVIDGADVTNLKGKELLRLRASIGMIFQNFSLFQQRTVLGNVMFPLELRREKRDAAERRARELLELVELGDKVDRYPSQLSGGQQQRVAIARALANSPKVMLCDEATSALDTRTTVSILDLLADINKELGVTMVVITHSLAVAKKICNRIAVIDAGRIVEEGSTADVFSSPQSPVTRELLEYDSLSGDPDAWREPKEPAGNRLDDPAIMSSLAPIGAPLNPVMVTRGELEGE</sequence>
<evidence type="ECO:0000256" key="11">
    <source>
        <dbReference type="SAM" id="MobiDB-lite"/>
    </source>
</evidence>
<dbReference type="RefSeq" id="WP_185906055.1">
    <property type="nucleotide sequence ID" value="NZ_JACMSE010000012.1"/>
</dbReference>